<accession>A0A1B6K659</accession>
<feature type="binding site" evidence="7">
    <location>
        <position position="322"/>
    </location>
    <ligand>
        <name>AMP</name>
        <dbReference type="ChEBI" id="CHEBI:456215"/>
    </ligand>
</feature>
<dbReference type="Pfam" id="PF00233">
    <property type="entry name" value="PDEase_I"/>
    <property type="match status" value="1"/>
</dbReference>
<dbReference type="InterPro" id="IPR023088">
    <property type="entry name" value="PDEase"/>
</dbReference>
<evidence type="ECO:0000313" key="11">
    <source>
        <dbReference type="EMBL" id="JAT06644.1"/>
    </source>
</evidence>
<dbReference type="Gene3D" id="1.10.1300.10">
    <property type="entry name" value="3'5'-cyclic nucleotide phosphodiesterase, catalytic domain"/>
    <property type="match status" value="1"/>
</dbReference>
<feature type="binding site" evidence="8">
    <location>
        <position position="160"/>
    </location>
    <ligand>
        <name>Zn(2+)</name>
        <dbReference type="ChEBI" id="CHEBI:29105"/>
        <label>1</label>
    </ligand>
</feature>
<dbReference type="EMBL" id="GECU01001063">
    <property type="protein sequence ID" value="JAT06644.1"/>
    <property type="molecule type" value="Transcribed_RNA"/>
</dbReference>
<keyword evidence="4 8" id="KW-0479">Metal-binding</keyword>
<name>A0A1B6K659_9HEMI</name>
<sequence>MQTTVKYTIIVIVSLLSTAIILSLVEGVLCAEDNSGSNSQGKDGQLQRLSDCEIIKQYQGLSSFAFNPRSVNREDSACLSLKMFKEMGFVRFFSIPEETLFRFILRAQRGYRDLPYHNWYHAFAVLHFSFAVLTNCRLIEKQHFTPLEGLALLTAALCHDIDHRGTNNQFQLETNSTLAQRYRDQGSIMERHHIAITFSLLENSDTNFLAHFDGHKLNHFKHLIRQIILATDLAVHFKLLPEEKQMAEAGFDRSNSRHKELLRSVIISCADLSDQSKDWATVRAVAKLVYTEFFAQGDQEKRLGLKPITMMDRSQAKLPQLQVDFLSHVVIPDFLVLLSIYPETQGCMDNMQQNLVKWKKATPYFESQTLLGRDQLDVLSDKELNNISLWPQM</sequence>
<feature type="binding site" evidence="8">
    <location>
        <position position="160"/>
    </location>
    <ligand>
        <name>Zn(2+)</name>
        <dbReference type="ChEBI" id="CHEBI:29105"/>
        <label>2</label>
    </ligand>
</feature>
<dbReference type="GO" id="GO:0046872">
    <property type="term" value="F:metal ion binding"/>
    <property type="evidence" value="ECO:0007669"/>
    <property type="project" value="UniProtKB-KW"/>
</dbReference>
<gene>
    <name evidence="11" type="ORF">g.20943</name>
</gene>
<dbReference type="InterPro" id="IPR003607">
    <property type="entry name" value="HD/PDEase_dom"/>
</dbReference>
<feature type="binding site" evidence="7">
    <location>
        <begin position="117"/>
        <end position="121"/>
    </location>
    <ligand>
        <name>AMP</name>
        <dbReference type="ChEBI" id="CHEBI:456215"/>
    </ligand>
</feature>
<feature type="domain" description="PDEase" evidence="10">
    <location>
        <begin position="42"/>
        <end position="365"/>
    </location>
</feature>
<feature type="binding site" evidence="8">
    <location>
        <position position="121"/>
    </location>
    <ligand>
        <name>Zn(2+)</name>
        <dbReference type="ChEBI" id="CHEBI:29105"/>
        <label>1</label>
    </ligand>
</feature>
<evidence type="ECO:0000259" key="10">
    <source>
        <dbReference type="PROSITE" id="PS51845"/>
    </source>
</evidence>
<evidence type="ECO:0000256" key="6">
    <source>
        <dbReference type="PIRSR" id="PIRSR623088-1"/>
    </source>
</evidence>
<dbReference type="PROSITE" id="PS51845">
    <property type="entry name" value="PDEASE_I_2"/>
    <property type="match status" value="1"/>
</dbReference>
<dbReference type="InterPro" id="IPR002073">
    <property type="entry name" value="PDEase_catalytic_dom"/>
</dbReference>
<feature type="binding site" evidence="8">
    <location>
        <position position="271"/>
    </location>
    <ligand>
        <name>Zn(2+)</name>
        <dbReference type="ChEBI" id="CHEBI:29105"/>
        <label>1</label>
    </ligand>
</feature>
<feature type="active site" description="Proton donor" evidence="6">
    <location>
        <position position="117"/>
    </location>
</feature>
<dbReference type="GO" id="GO:0004114">
    <property type="term" value="F:3',5'-cyclic-nucleotide phosphodiesterase activity"/>
    <property type="evidence" value="ECO:0007669"/>
    <property type="project" value="InterPro"/>
</dbReference>
<proteinExistence type="inferred from homology"/>
<feature type="binding site" evidence="7">
    <location>
        <position position="160"/>
    </location>
    <ligand>
        <name>AMP</name>
        <dbReference type="ChEBI" id="CHEBI:456215"/>
    </ligand>
</feature>
<comment type="similarity">
    <text evidence="2">Belongs to the cyclic nucleotide phosphodiesterase family.</text>
</comment>
<dbReference type="SMART" id="SM00471">
    <property type="entry name" value="HDc"/>
    <property type="match status" value="1"/>
</dbReference>
<feature type="binding site" evidence="7">
    <location>
        <position position="271"/>
    </location>
    <ligand>
        <name>AMP</name>
        <dbReference type="ChEBI" id="CHEBI:456215"/>
    </ligand>
</feature>
<evidence type="ECO:0000256" key="3">
    <source>
        <dbReference type="ARBA" id="ARBA00022535"/>
    </source>
</evidence>
<dbReference type="CDD" id="cd00077">
    <property type="entry name" value="HDc"/>
    <property type="match status" value="1"/>
</dbReference>
<dbReference type="InterPro" id="IPR023174">
    <property type="entry name" value="PDEase_CS"/>
</dbReference>
<organism evidence="11">
    <name type="scientific">Homalodisca liturata</name>
    <dbReference type="NCBI Taxonomy" id="320908"/>
    <lineage>
        <taxon>Eukaryota</taxon>
        <taxon>Metazoa</taxon>
        <taxon>Ecdysozoa</taxon>
        <taxon>Arthropoda</taxon>
        <taxon>Hexapoda</taxon>
        <taxon>Insecta</taxon>
        <taxon>Pterygota</taxon>
        <taxon>Neoptera</taxon>
        <taxon>Paraneoptera</taxon>
        <taxon>Hemiptera</taxon>
        <taxon>Auchenorrhyncha</taxon>
        <taxon>Membracoidea</taxon>
        <taxon>Cicadellidae</taxon>
        <taxon>Cicadellinae</taxon>
        <taxon>Proconiini</taxon>
        <taxon>Homalodisca</taxon>
    </lineage>
</organism>
<keyword evidence="5" id="KW-0378">Hydrolase</keyword>
<keyword evidence="9" id="KW-0812">Transmembrane</keyword>
<evidence type="ECO:0000256" key="2">
    <source>
        <dbReference type="ARBA" id="ARBA00007648"/>
    </source>
</evidence>
<comment type="cofactor">
    <cofactor evidence="1">
        <name>a divalent metal cation</name>
        <dbReference type="ChEBI" id="CHEBI:60240"/>
    </cofactor>
</comment>
<evidence type="ECO:0000256" key="1">
    <source>
        <dbReference type="ARBA" id="ARBA00001968"/>
    </source>
</evidence>
<keyword evidence="9" id="KW-1133">Transmembrane helix</keyword>
<feature type="transmembrane region" description="Helical" evidence="9">
    <location>
        <begin position="7"/>
        <end position="29"/>
    </location>
</feature>
<evidence type="ECO:0000256" key="4">
    <source>
        <dbReference type="ARBA" id="ARBA00022723"/>
    </source>
</evidence>
<evidence type="ECO:0000256" key="5">
    <source>
        <dbReference type="ARBA" id="ARBA00022801"/>
    </source>
</evidence>
<dbReference type="InterPro" id="IPR036971">
    <property type="entry name" value="PDEase_catalytic_dom_sf"/>
</dbReference>
<dbReference type="PRINTS" id="PR00387">
    <property type="entry name" value="PDIESTERASE1"/>
</dbReference>
<dbReference type="GO" id="GO:0007165">
    <property type="term" value="P:signal transduction"/>
    <property type="evidence" value="ECO:0007669"/>
    <property type="project" value="InterPro"/>
</dbReference>
<dbReference type="PANTHER" id="PTHR11347">
    <property type="entry name" value="CYCLIC NUCLEOTIDE PHOSPHODIESTERASE"/>
    <property type="match status" value="1"/>
</dbReference>
<evidence type="ECO:0000256" key="8">
    <source>
        <dbReference type="PIRSR" id="PIRSR623088-3"/>
    </source>
</evidence>
<evidence type="ECO:0000256" key="9">
    <source>
        <dbReference type="SAM" id="Phobius"/>
    </source>
</evidence>
<reference evidence="11" key="1">
    <citation type="submission" date="2015-11" db="EMBL/GenBank/DDBJ databases">
        <title>De novo transcriptome assembly of four potential Pierce s Disease insect vectors from Arizona vineyards.</title>
        <authorList>
            <person name="Tassone E.E."/>
        </authorList>
    </citation>
    <scope>NUCLEOTIDE SEQUENCE</scope>
</reference>
<dbReference type="SUPFAM" id="SSF109604">
    <property type="entry name" value="HD-domain/PDEase-like"/>
    <property type="match status" value="1"/>
</dbReference>
<dbReference type="PROSITE" id="PS00126">
    <property type="entry name" value="PDEASE_I_1"/>
    <property type="match status" value="1"/>
</dbReference>
<protein>
    <recommendedName>
        <fullName evidence="10">PDEase domain-containing protein</fullName>
    </recommendedName>
</protein>
<keyword evidence="3" id="KW-0140">cGMP</keyword>
<feature type="binding site" evidence="8">
    <location>
        <position position="159"/>
    </location>
    <ligand>
        <name>Zn(2+)</name>
        <dbReference type="ChEBI" id="CHEBI:29105"/>
        <label>1</label>
    </ligand>
</feature>
<evidence type="ECO:0000256" key="7">
    <source>
        <dbReference type="PIRSR" id="PIRSR623088-2"/>
    </source>
</evidence>
<dbReference type="FunFam" id="1.10.1300.10:FF:000003">
    <property type="entry name" value="Phosphodiesterase"/>
    <property type="match status" value="1"/>
</dbReference>
<keyword evidence="9" id="KW-0472">Membrane</keyword>
<dbReference type="AlphaFoldDB" id="A0A1B6K659"/>